<dbReference type="Proteomes" id="UP001348817">
    <property type="component" value="Plasmid pFA10"/>
</dbReference>
<dbReference type="PANTHER" id="PTHR40661">
    <property type="match status" value="1"/>
</dbReference>
<dbReference type="SUPFAM" id="SSF51306">
    <property type="entry name" value="LexA/Signal peptidase"/>
    <property type="match status" value="1"/>
</dbReference>
<keyword evidence="6" id="KW-1185">Reference proteome</keyword>
<dbReference type="RefSeq" id="WP_338396222.1">
    <property type="nucleotide sequence ID" value="NZ_AP025324.1"/>
</dbReference>
<accession>A0AAU9DP92</accession>
<dbReference type="Gene3D" id="2.10.109.10">
    <property type="entry name" value="Umud Fragment, subunit A"/>
    <property type="match status" value="1"/>
</dbReference>
<evidence type="ECO:0000313" key="6">
    <source>
        <dbReference type="Proteomes" id="UP001348817"/>
    </source>
</evidence>
<protein>
    <recommendedName>
        <fullName evidence="4">Peptidase S24/S26A/S26B/S26C domain-containing protein</fullName>
    </recommendedName>
</protein>
<feature type="domain" description="Peptidase S24/S26A/S26B/S26C" evidence="4">
    <location>
        <begin position="98"/>
        <end position="216"/>
    </location>
</feature>
<keyword evidence="2" id="KW-0238">DNA-binding</keyword>
<evidence type="ECO:0000256" key="3">
    <source>
        <dbReference type="ARBA" id="ARBA00023163"/>
    </source>
</evidence>
<dbReference type="PANTHER" id="PTHR40661:SF1">
    <property type="entry name" value="HTH CRO_C1-TYPE DOMAIN-CONTAINING PROTEIN"/>
    <property type="match status" value="1"/>
</dbReference>
<dbReference type="KEGG" id="fax:FUAX_54770"/>
<evidence type="ECO:0000259" key="4">
    <source>
        <dbReference type="Pfam" id="PF00717"/>
    </source>
</evidence>
<dbReference type="EMBL" id="AP025324">
    <property type="protein sequence ID" value="BDD13045.1"/>
    <property type="molecule type" value="Genomic_DNA"/>
</dbReference>
<evidence type="ECO:0000313" key="5">
    <source>
        <dbReference type="EMBL" id="BDD13045.1"/>
    </source>
</evidence>
<dbReference type="InterPro" id="IPR036286">
    <property type="entry name" value="LexA/Signal_pep-like_sf"/>
</dbReference>
<sequence length="233" mass="26436">MNLVKTKSRILKFIENEGIKISDFLRRTEIKRGFLDKDKLDAAVSDLHLTKIIASFPQLSVDWLITGKGEMYSKTTQPQEVTNYLLHSDHGKEERLIPLYNIHATAGLVGLFQSPNQAEIVDTIKIPNLPKCDGAVFVTGDSMYPLLKSGDIVAYKQIHDFESEVFWGEMYLIAIEMASEEYVSVKFVQRSDKGDDYIKLVSQNQYHQPKDVHLSRVRAMALIKASVRLNSMG</sequence>
<keyword evidence="1" id="KW-0805">Transcription regulation</keyword>
<evidence type="ECO:0000256" key="1">
    <source>
        <dbReference type="ARBA" id="ARBA00023015"/>
    </source>
</evidence>
<dbReference type="GO" id="GO:0003677">
    <property type="term" value="F:DNA binding"/>
    <property type="evidence" value="ECO:0007669"/>
    <property type="project" value="UniProtKB-KW"/>
</dbReference>
<gene>
    <name evidence="5" type="ORF">FUAX_54770</name>
</gene>
<geneLocation type="plasmid" evidence="5 6">
    <name>pFA10</name>
</geneLocation>
<evidence type="ECO:0000256" key="2">
    <source>
        <dbReference type="ARBA" id="ARBA00023125"/>
    </source>
</evidence>
<organism evidence="5 6">
    <name type="scientific">Fulvitalea axinellae</name>
    <dbReference type="NCBI Taxonomy" id="1182444"/>
    <lineage>
        <taxon>Bacteria</taxon>
        <taxon>Pseudomonadati</taxon>
        <taxon>Bacteroidota</taxon>
        <taxon>Cytophagia</taxon>
        <taxon>Cytophagales</taxon>
        <taxon>Persicobacteraceae</taxon>
        <taxon>Fulvitalea</taxon>
    </lineage>
</organism>
<dbReference type="AlphaFoldDB" id="A0AAU9DP92"/>
<dbReference type="Pfam" id="PF00717">
    <property type="entry name" value="Peptidase_S24"/>
    <property type="match status" value="1"/>
</dbReference>
<reference evidence="5 6" key="1">
    <citation type="submission" date="2021-12" db="EMBL/GenBank/DDBJ databases">
        <title>Genome sequencing of bacteria with rrn-lacking chromosome and rrn-plasmid.</title>
        <authorList>
            <person name="Anda M."/>
            <person name="Iwasaki W."/>
        </authorList>
    </citation>
    <scope>NUCLEOTIDE SEQUENCE [LARGE SCALE GENOMIC DNA]</scope>
    <source>
        <strain evidence="5 6">DSM 100852</strain>
        <plasmid evidence="5 6">pFA10</plasmid>
    </source>
</reference>
<dbReference type="CDD" id="cd06529">
    <property type="entry name" value="S24_LexA-like"/>
    <property type="match status" value="1"/>
</dbReference>
<keyword evidence="5" id="KW-0614">Plasmid</keyword>
<keyword evidence="3" id="KW-0804">Transcription</keyword>
<proteinExistence type="predicted"/>
<name>A0AAU9DP92_9BACT</name>
<dbReference type="InterPro" id="IPR039418">
    <property type="entry name" value="LexA-like"/>
</dbReference>
<dbReference type="InterPro" id="IPR015927">
    <property type="entry name" value="Peptidase_S24_S26A/B/C"/>
</dbReference>